<gene>
    <name evidence="1" type="ORF">CMESO_284</name>
</gene>
<evidence type="ECO:0000313" key="2">
    <source>
        <dbReference type="Proteomes" id="UP000243348"/>
    </source>
</evidence>
<evidence type="ECO:0000313" key="1">
    <source>
        <dbReference type="EMBL" id="AFP65454.1"/>
    </source>
</evidence>
<name>J7G340_9CRYP</name>
<dbReference type="EMBL" id="CP003681">
    <property type="protein sequence ID" value="AFP65454.1"/>
    <property type="molecule type" value="Genomic_DNA"/>
</dbReference>
<sequence>MFRNLDTKFRRKQFYFFLFFNFKFPPKSEFCLLQTNVPQLIKKFFYIKAQLWLNLDSMQIFFVLYQTIIFANNCE</sequence>
<accession>J7G340</accession>
<dbReference type="Proteomes" id="UP000243348">
    <property type="component" value="Nucleomorph 2"/>
</dbReference>
<keyword evidence="1" id="KW-0542">Nucleomorph</keyword>
<proteinExistence type="predicted"/>
<geneLocation type="nucleomorph" evidence="1"/>
<organism evidence="1 2">
    <name type="scientific">Chroomonas mesostigmatica CCMP1168</name>
    <dbReference type="NCBI Taxonomy" id="1195612"/>
    <lineage>
        <taxon>Eukaryota</taxon>
        <taxon>Cryptophyceae</taxon>
        <taxon>Pyrenomonadales</taxon>
        <taxon>Chroomonadaceae</taxon>
        <taxon>Chroomonas</taxon>
    </lineage>
</organism>
<reference evidence="1 2" key="1">
    <citation type="journal article" date="2012" name="Genome Biol. Evol.">
        <title>Nucleomorph genome sequence of the cryptophyte alga Chroomonas mesostigmatica CCMP1168 reveals lineage-specific gene loss and genome complexity.</title>
        <authorList>
            <person name="Moore C.E."/>
            <person name="Curtis B."/>
            <person name="Mills T."/>
            <person name="Tanifuji G."/>
            <person name="Archibald J.M."/>
        </authorList>
    </citation>
    <scope>NUCLEOTIDE SEQUENCE [LARGE SCALE GENOMIC DNA]</scope>
    <source>
        <strain evidence="1 2">CCMP1168</strain>
    </source>
</reference>
<dbReference type="AlphaFoldDB" id="J7G340"/>
<protein>
    <submittedName>
        <fullName evidence="1">Uncharacterized protein</fullName>
    </submittedName>
</protein>